<evidence type="ECO:0000259" key="1">
    <source>
        <dbReference type="PROSITE" id="PS51832"/>
    </source>
</evidence>
<dbReference type="Pfam" id="PF13487">
    <property type="entry name" value="HD_5"/>
    <property type="match status" value="1"/>
</dbReference>
<gene>
    <name evidence="2" type="ORF">BA896_019815</name>
</gene>
<comment type="caution">
    <text evidence="2">The sequence shown here is derived from an EMBL/GenBank/DDBJ whole genome shotgun (WGS) entry which is preliminary data.</text>
</comment>
<dbReference type="GO" id="GO:0008081">
    <property type="term" value="F:phosphoric diester hydrolase activity"/>
    <property type="evidence" value="ECO:0007669"/>
    <property type="project" value="UniProtKB-ARBA"/>
</dbReference>
<feature type="domain" description="HD-GYP" evidence="1">
    <location>
        <begin position="100"/>
        <end position="296"/>
    </location>
</feature>
<accession>A0A1E8PKI6</accession>
<evidence type="ECO:0000313" key="3">
    <source>
        <dbReference type="Proteomes" id="UP000092634"/>
    </source>
</evidence>
<name>A0A1E8PKI6_9BURK</name>
<dbReference type="PANTHER" id="PTHR43155:SF2">
    <property type="entry name" value="CYCLIC DI-GMP PHOSPHODIESTERASE PA4108"/>
    <property type="match status" value="1"/>
</dbReference>
<dbReference type="CDD" id="cd00077">
    <property type="entry name" value="HDc"/>
    <property type="match status" value="1"/>
</dbReference>
<proteinExistence type="predicted"/>
<reference evidence="2 3" key="1">
    <citation type="submission" date="2016-10" db="EMBL/GenBank/DDBJ databases">
        <title>Updated version of Genome Assembly of Janthinobacterium lividum ERGS5:01.</title>
        <authorList>
            <person name="Kumar R."/>
            <person name="Acharya V."/>
            <person name="Singh D."/>
        </authorList>
    </citation>
    <scope>NUCLEOTIDE SEQUENCE [LARGE SCALE GENOMIC DNA]</scope>
    <source>
        <strain evidence="2 3">ERGS5:01</strain>
    </source>
</reference>
<organism evidence="2 3">
    <name type="scientific">Janthinobacterium lividum</name>
    <dbReference type="NCBI Taxonomy" id="29581"/>
    <lineage>
        <taxon>Bacteria</taxon>
        <taxon>Pseudomonadati</taxon>
        <taxon>Pseudomonadota</taxon>
        <taxon>Betaproteobacteria</taxon>
        <taxon>Burkholderiales</taxon>
        <taxon>Oxalobacteraceae</taxon>
        <taxon>Janthinobacterium</taxon>
    </lineage>
</organism>
<dbReference type="InterPro" id="IPR003607">
    <property type="entry name" value="HD/PDEase_dom"/>
</dbReference>
<dbReference type="AlphaFoldDB" id="A0A1E8PKI6"/>
<dbReference type="PANTHER" id="PTHR43155">
    <property type="entry name" value="CYCLIC DI-GMP PHOSPHODIESTERASE PA4108-RELATED"/>
    <property type="match status" value="1"/>
</dbReference>
<sequence length="367" mass="40542">MVQRRIGPADLVPGEPLPWDLFLAEHSAGPQLRKGQIITDGAQLGRLLQLGLYIGTPEQPSVLRLLNEAAQRLERLLLDLRSESNAERDVRDIARELLRALEHDADIALASILLNQIAAVYAVRHCIETALLAMLVGRGMHKSNDELVLIGAAALTMNVGMLRHHDSFQDRRGPLNDEEMRVVRQHPQESTQLLRCAGVDDEEWLSCVLLHHEIDDGSGYPQGRTADEILQNAKLIGLADRYCARVSARNYRRSIVPDQALQHIFLDPGVSIDPLLREQFVKLLGKYPPGTLVRLRSGELGVVTQRGAAHVHPLSDPLGAPLGAATLAQLAPRDTLDSEFAIVSSLHEDDAGLHFSMRNVWGEEARL</sequence>
<protein>
    <submittedName>
        <fullName evidence="2">Metal-dependent phosphohydrolase</fullName>
    </submittedName>
</protein>
<dbReference type="PROSITE" id="PS51832">
    <property type="entry name" value="HD_GYP"/>
    <property type="match status" value="1"/>
</dbReference>
<dbReference type="EMBL" id="MAQB02000010">
    <property type="protein sequence ID" value="OFJ46851.1"/>
    <property type="molecule type" value="Genomic_DNA"/>
</dbReference>
<dbReference type="Proteomes" id="UP000092634">
    <property type="component" value="Unassembled WGS sequence"/>
</dbReference>
<dbReference type="SUPFAM" id="SSF109604">
    <property type="entry name" value="HD-domain/PDEase-like"/>
    <property type="match status" value="1"/>
</dbReference>
<dbReference type="Gene3D" id="1.10.3210.10">
    <property type="entry name" value="Hypothetical protein af1432"/>
    <property type="match status" value="1"/>
</dbReference>
<dbReference type="InterPro" id="IPR037522">
    <property type="entry name" value="HD_GYP_dom"/>
</dbReference>
<keyword evidence="2" id="KW-0378">Hydrolase</keyword>
<evidence type="ECO:0000313" key="2">
    <source>
        <dbReference type="EMBL" id="OFJ46851.1"/>
    </source>
</evidence>